<evidence type="ECO:0000313" key="2">
    <source>
        <dbReference type="Proteomes" id="UP000182692"/>
    </source>
</evidence>
<organism evidence="1 2">
    <name type="scientific">Enterovibrio norvegicus DSM 15893</name>
    <dbReference type="NCBI Taxonomy" id="1121869"/>
    <lineage>
        <taxon>Bacteria</taxon>
        <taxon>Pseudomonadati</taxon>
        <taxon>Pseudomonadota</taxon>
        <taxon>Gammaproteobacteria</taxon>
        <taxon>Vibrionales</taxon>
        <taxon>Vibrionaceae</taxon>
        <taxon>Enterovibrio</taxon>
    </lineage>
</organism>
<dbReference type="SUPFAM" id="SSF53067">
    <property type="entry name" value="Actin-like ATPase domain"/>
    <property type="match status" value="1"/>
</dbReference>
<protein>
    <submittedName>
        <fullName evidence="1">MSHA biogenesis protein MshI</fullName>
    </submittedName>
</protein>
<name>A0A1I5R1F5_9GAMM</name>
<dbReference type="EMBL" id="FOWR01000016">
    <property type="protein sequence ID" value="SFP52329.1"/>
    <property type="molecule type" value="Genomic_DNA"/>
</dbReference>
<dbReference type="AlphaFoldDB" id="A0A1I5R1F5"/>
<proteinExistence type="predicted"/>
<dbReference type="Gene3D" id="3.30.420.380">
    <property type="match status" value="1"/>
</dbReference>
<gene>
    <name evidence="1" type="ORF">SAMN03084138_02415</name>
</gene>
<reference evidence="1 2" key="1">
    <citation type="submission" date="2016-10" db="EMBL/GenBank/DDBJ databases">
        <authorList>
            <person name="de Groot N.N."/>
        </authorList>
    </citation>
    <scope>NUCLEOTIDE SEQUENCE [LARGE SCALE GENOMIC DNA]</scope>
    <source>
        <strain evidence="1 2">DSM 15893</strain>
    </source>
</reference>
<evidence type="ECO:0000313" key="1">
    <source>
        <dbReference type="EMBL" id="SFP52329.1"/>
    </source>
</evidence>
<sequence length="483" mass="53433">MALSSLIAKIPTRRQRQVVSLIVSSNQVVISYLLHESHHVTSLPVTGMDAVRVVAQLLQQQDVNHSDVHLVLGHGLYQSLLIDNPGLSDEDKRSALPFQIKDYISDSPSEIVADGYALPVANRYQVFVCNKSLLAQLDDVLKKNQCRLTNVSVEDVLLRQWTALDKAEMVLSQDGQGAIQLSVFSLGKLCFQRQVRGVMFDGVSLSPSVVDDLALEIQRSLDYLRSQLKEAQVSGLVVSVQAADNTELAFQLSSRLTVKVRPQTLFDSDDHLHNIALAALETDSSPDINLFSDDLRQSTPLLSFERMLLCWGVSAFMLVLVAAYQQWQLSNANQALKVSTSELQVAQSLSDELNSQLKLHLPSVSMVNDTNRAQESVRAKKAALDAVRQHDKALQKGHADTFRALATLSRRDVSVSDIFVSQGTLNIQGLASSPDAVPAWIKSFETQPPLSQRVFEHMALARDENNRLTFSLQSKRENAEGKQ</sequence>
<dbReference type="STRING" id="1121869.SAMN03084138_02415"/>
<dbReference type="RefSeq" id="WP_017014370.1">
    <property type="nucleotide sequence ID" value="NZ_FOWR01000016.1"/>
</dbReference>
<accession>A0A1I5R1F5</accession>
<dbReference type="OrthoDB" id="5296002at2"/>
<dbReference type="Proteomes" id="UP000182692">
    <property type="component" value="Unassembled WGS sequence"/>
</dbReference>
<dbReference type="GeneID" id="35871006"/>
<dbReference type="InterPro" id="IPR043129">
    <property type="entry name" value="ATPase_NBD"/>
</dbReference>